<dbReference type="Proteomes" id="UP000516384">
    <property type="component" value="Chromosome"/>
</dbReference>
<evidence type="ECO:0000313" key="2">
    <source>
        <dbReference type="Proteomes" id="UP000516384"/>
    </source>
</evidence>
<dbReference type="InterPro" id="IPR014962">
    <property type="entry name" value="YolD"/>
</dbReference>
<reference evidence="1 2" key="1">
    <citation type="submission" date="2020-09" db="EMBL/GenBank/DDBJ databases">
        <title>Characterization of Paenibacillus peoriae strain ZF390 with broad-spectrum antimicrobial activity as a potential biocontrol agent.</title>
        <authorList>
            <person name="Li L."/>
            <person name="Zhao Y."/>
            <person name="Li B."/>
            <person name="Xie X."/>
        </authorList>
    </citation>
    <scope>NUCLEOTIDE SEQUENCE [LARGE SCALE GENOMIC DNA]</scope>
    <source>
        <strain evidence="1 2">ZF390</strain>
    </source>
</reference>
<dbReference type="Pfam" id="PF08863">
    <property type="entry name" value="YolD"/>
    <property type="match status" value="1"/>
</dbReference>
<gene>
    <name evidence="1" type="ORF">IAQ67_15610</name>
</gene>
<name>A0A7H0Y2L5_9BACL</name>
<protein>
    <submittedName>
        <fullName evidence="1">YolD-like family protein</fullName>
    </submittedName>
</protein>
<accession>A0A7H0Y2L5</accession>
<sequence length="109" mass="12906">MINDRGRIKWAPFLIPEHRKRIAQLYEQEDDVEQPELDEQMLDTLQETIVMAVESEWVVNIQFYRSKRLNNIRGVIHKVDPVSRKIEVENLDGQRVGIDFQMITNISID</sequence>
<organism evidence="1 2">
    <name type="scientific">Paenibacillus peoriae</name>
    <dbReference type="NCBI Taxonomy" id="59893"/>
    <lineage>
        <taxon>Bacteria</taxon>
        <taxon>Bacillati</taxon>
        <taxon>Bacillota</taxon>
        <taxon>Bacilli</taxon>
        <taxon>Bacillales</taxon>
        <taxon>Paenibacillaceae</taxon>
        <taxon>Paenibacillus</taxon>
    </lineage>
</organism>
<dbReference type="RefSeq" id="WP_190297227.1">
    <property type="nucleotide sequence ID" value="NZ_CP061172.1"/>
</dbReference>
<dbReference type="PANTHER" id="PTHR40051">
    <property type="entry name" value="IG HYPOTHETICAL 15966"/>
    <property type="match status" value="1"/>
</dbReference>
<dbReference type="PANTHER" id="PTHR40051:SF1">
    <property type="entry name" value="YOLD-LIKE FAMILY PROTEIN"/>
    <property type="match status" value="1"/>
</dbReference>
<dbReference type="AlphaFoldDB" id="A0A7H0Y2L5"/>
<dbReference type="EMBL" id="CP061172">
    <property type="protein sequence ID" value="QNR65323.1"/>
    <property type="molecule type" value="Genomic_DNA"/>
</dbReference>
<proteinExistence type="predicted"/>
<evidence type="ECO:0000313" key="1">
    <source>
        <dbReference type="EMBL" id="QNR65323.1"/>
    </source>
</evidence>